<evidence type="ECO:0000256" key="8">
    <source>
        <dbReference type="ARBA" id="ARBA00022827"/>
    </source>
</evidence>
<dbReference type="InterPro" id="IPR014729">
    <property type="entry name" value="Rossmann-like_a/b/a_fold"/>
</dbReference>
<dbReference type="HOGENOM" id="CLU_056971_3_0_1"/>
<gene>
    <name evidence="14" type="ORF">KUCA_T00003924001</name>
</gene>
<protein>
    <recommendedName>
        <fullName evidence="2">FAD synthase</fullName>
        <ecNumber evidence="2">2.7.7.2</ecNumber>
    </recommendedName>
    <alternativeName>
        <fullName evidence="10">FAD pyrophosphorylase</fullName>
    </alternativeName>
    <alternativeName>
        <fullName evidence="11">FMN adenylyltransferase</fullName>
    </alternativeName>
</protein>
<dbReference type="AlphaFoldDB" id="W6MMU7"/>
<accession>W6MMU7</accession>
<keyword evidence="6" id="KW-0548">Nucleotidyltransferase</keyword>
<evidence type="ECO:0000259" key="13">
    <source>
        <dbReference type="Pfam" id="PF01507"/>
    </source>
</evidence>
<evidence type="ECO:0000256" key="2">
    <source>
        <dbReference type="ARBA" id="ARBA00012393"/>
    </source>
</evidence>
<evidence type="ECO:0000256" key="10">
    <source>
        <dbReference type="ARBA" id="ARBA00031145"/>
    </source>
</evidence>
<dbReference type="Proteomes" id="UP000019384">
    <property type="component" value="Unassembled WGS sequence"/>
</dbReference>
<evidence type="ECO:0000313" key="15">
    <source>
        <dbReference type="Proteomes" id="UP000019384"/>
    </source>
</evidence>
<evidence type="ECO:0000256" key="1">
    <source>
        <dbReference type="ARBA" id="ARBA00004726"/>
    </source>
</evidence>
<dbReference type="PANTHER" id="PTHR23293">
    <property type="entry name" value="FAD SYNTHETASE-RELATED FMN ADENYLYLTRANSFERASE"/>
    <property type="match status" value="1"/>
</dbReference>
<name>W6MMU7_9ASCO</name>
<dbReference type="PANTHER" id="PTHR23293:SF9">
    <property type="entry name" value="FAD SYNTHASE"/>
    <property type="match status" value="1"/>
</dbReference>
<evidence type="ECO:0000256" key="6">
    <source>
        <dbReference type="ARBA" id="ARBA00022695"/>
    </source>
</evidence>
<proteinExistence type="predicted"/>
<dbReference type="CDD" id="cd23948">
    <property type="entry name" value="FAD_synthase"/>
    <property type="match status" value="1"/>
</dbReference>
<feature type="domain" description="Phosphoadenosine phosphosulphate reductase" evidence="13">
    <location>
        <begin position="155"/>
        <end position="228"/>
    </location>
</feature>
<keyword evidence="9" id="KW-0067">ATP-binding</keyword>
<dbReference type="OrthoDB" id="270728at2759"/>
<feature type="domain" description="Phosphoadenosine phosphosulphate reductase" evidence="13">
    <location>
        <begin position="69"/>
        <end position="140"/>
    </location>
</feature>
<evidence type="ECO:0000313" key="14">
    <source>
        <dbReference type="EMBL" id="CDK27944.1"/>
    </source>
</evidence>
<evidence type="ECO:0000256" key="7">
    <source>
        <dbReference type="ARBA" id="ARBA00022741"/>
    </source>
</evidence>
<keyword evidence="4" id="KW-0288">FMN</keyword>
<dbReference type="RefSeq" id="XP_022459936.1">
    <property type="nucleotide sequence ID" value="XM_022602388.1"/>
</dbReference>
<keyword evidence="15" id="KW-1185">Reference proteome</keyword>
<dbReference type="GeneID" id="34521324"/>
<dbReference type="GO" id="GO:0003919">
    <property type="term" value="F:FMN adenylyltransferase activity"/>
    <property type="evidence" value="ECO:0007669"/>
    <property type="project" value="UniProtKB-EC"/>
</dbReference>
<evidence type="ECO:0000256" key="3">
    <source>
        <dbReference type="ARBA" id="ARBA00022630"/>
    </source>
</evidence>
<organism evidence="14 15">
    <name type="scientific">Kuraishia capsulata CBS 1993</name>
    <dbReference type="NCBI Taxonomy" id="1382522"/>
    <lineage>
        <taxon>Eukaryota</taxon>
        <taxon>Fungi</taxon>
        <taxon>Dikarya</taxon>
        <taxon>Ascomycota</taxon>
        <taxon>Saccharomycotina</taxon>
        <taxon>Pichiomycetes</taxon>
        <taxon>Pichiales</taxon>
        <taxon>Pichiaceae</taxon>
        <taxon>Kuraishia</taxon>
    </lineage>
</organism>
<sequence>MTLLKACQEAHRELERFLTSTPEDMFTENLTDSPEYTYTNTLLAKTRAQTRDTLNIFKEALKIYKLSEISVSYNGGKDCLVMLVILLAAIYDSFKNGELDDPQTKLNAVYINTEEVFEEQNKFLYSSVDHYKLSFVQIKKGMSEGFRDYLDMKPEVKAIVVGIRRIDPFGGDLSPLQKTDHGWPDFMRINPVLEWTYTEIWCFLKICKIPYCKLYDEGYTSIGGIDNTIKNPLLRVESSEDRFLPAYRLHEDDKERLSRVEKSSREKL</sequence>
<dbReference type="GO" id="GO:0006747">
    <property type="term" value="P:FAD biosynthetic process"/>
    <property type="evidence" value="ECO:0007669"/>
    <property type="project" value="EnsemblFungi"/>
</dbReference>
<dbReference type="Pfam" id="PF01507">
    <property type="entry name" value="PAPS_reduct"/>
    <property type="match status" value="2"/>
</dbReference>
<reference evidence="14" key="1">
    <citation type="submission" date="2013-12" db="EMBL/GenBank/DDBJ databases">
        <authorList>
            <person name="Genoscope - CEA"/>
        </authorList>
    </citation>
    <scope>NUCLEOTIDE SEQUENCE</scope>
    <source>
        <strain evidence="14">CBS 1993</strain>
    </source>
</reference>
<evidence type="ECO:0000256" key="11">
    <source>
        <dbReference type="ARBA" id="ARBA00031871"/>
    </source>
</evidence>
<keyword evidence="8" id="KW-0274">FAD</keyword>
<dbReference type="SUPFAM" id="SSF52402">
    <property type="entry name" value="Adenine nucleotide alpha hydrolases-like"/>
    <property type="match status" value="1"/>
</dbReference>
<evidence type="ECO:0000256" key="4">
    <source>
        <dbReference type="ARBA" id="ARBA00022643"/>
    </source>
</evidence>
<comment type="catalytic activity">
    <reaction evidence="12">
        <text>FMN + ATP + H(+) = FAD + diphosphate</text>
        <dbReference type="Rhea" id="RHEA:17237"/>
        <dbReference type="ChEBI" id="CHEBI:15378"/>
        <dbReference type="ChEBI" id="CHEBI:30616"/>
        <dbReference type="ChEBI" id="CHEBI:33019"/>
        <dbReference type="ChEBI" id="CHEBI:57692"/>
        <dbReference type="ChEBI" id="CHEBI:58210"/>
        <dbReference type="EC" id="2.7.7.2"/>
    </reaction>
</comment>
<evidence type="ECO:0000256" key="9">
    <source>
        <dbReference type="ARBA" id="ARBA00022840"/>
    </source>
</evidence>
<dbReference type="EC" id="2.7.7.2" evidence="2"/>
<dbReference type="EMBL" id="HG793128">
    <property type="protein sequence ID" value="CDK27944.1"/>
    <property type="molecule type" value="Genomic_DNA"/>
</dbReference>
<comment type="pathway">
    <text evidence="1">Cofactor biosynthesis; FAD biosynthesis; FAD from FMN: step 1/1.</text>
</comment>
<dbReference type="Gene3D" id="3.40.50.620">
    <property type="entry name" value="HUPs"/>
    <property type="match status" value="1"/>
</dbReference>
<keyword evidence="7" id="KW-0547">Nucleotide-binding</keyword>
<dbReference type="STRING" id="1382522.W6MMU7"/>
<keyword evidence="3" id="KW-0285">Flavoprotein</keyword>
<dbReference type="GO" id="GO:0005524">
    <property type="term" value="F:ATP binding"/>
    <property type="evidence" value="ECO:0007669"/>
    <property type="project" value="UniProtKB-KW"/>
</dbReference>
<dbReference type="GO" id="GO:0005737">
    <property type="term" value="C:cytoplasm"/>
    <property type="evidence" value="ECO:0007669"/>
    <property type="project" value="EnsemblFungi"/>
</dbReference>
<evidence type="ECO:0000256" key="5">
    <source>
        <dbReference type="ARBA" id="ARBA00022679"/>
    </source>
</evidence>
<reference evidence="14" key="2">
    <citation type="submission" date="2014-02" db="EMBL/GenBank/DDBJ databases">
        <title>Complete DNA sequence of /Kuraishia capsulata/ illustrates novel genomic features among budding yeasts (/Saccharomycotina/).</title>
        <authorList>
            <person name="Morales L."/>
            <person name="Noel B."/>
            <person name="Porcel B."/>
            <person name="Marcet-Houben M."/>
            <person name="Hullo M-F."/>
            <person name="Sacerdot C."/>
            <person name="Tekaia F."/>
            <person name="Leh-Louis V."/>
            <person name="Despons L."/>
            <person name="Khanna V."/>
            <person name="Aury J-M."/>
            <person name="Barbe V."/>
            <person name="Couloux A."/>
            <person name="Labadie K."/>
            <person name="Pelletier E."/>
            <person name="Souciet J-L."/>
            <person name="Boekhout T."/>
            <person name="Gabaldon T."/>
            <person name="Wincker P."/>
            <person name="Dujon B."/>
        </authorList>
    </citation>
    <scope>NUCLEOTIDE SEQUENCE</scope>
    <source>
        <strain evidence="14">CBS 1993</strain>
    </source>
</reference>
<evidence type="ECO:0000256" key="12">
    <source>
        <dbReference type="ARBA" id="ARBA00049494"/>
    </source>
</evidence>
<keyword evidence="5" id="KW-0808">Transferase</keyword>
<dbReference type="InterPro" id="IPR002500">
    <property type="entry name" value="PAPS_reduct_dom"/>
</dbReference>